<proteinExistence type="predicted"/>
<organism evidence="2 3">
    <name type="scientific">Sistotremastrum niveocremeum HHB9708</name>
    <dbReference type="NCBI Taxonomy" id="1314777"/>
    <lineage>
        <taxon>Eukaryota</taxon>
        <taxon>Fungi</taxon>
        <taxon>Dikarya</taxon>
        <taxon>Basidiomycota</taxon>
        <taxon>Agaricomycotina</taxon>
        <taxon>Agaricomycetes</taxon>
        <taxon>Sistotremastrales</taxon>
        <taxon>Sistotremastraceae</taxon>
        <taxon>Sertulicium</taxon>
        <taxon>Sertulicium niveocremeum</taxon>
    </lineage>
</organism>
<feature type="compositionally biased region" description="Low complexity" evidence="1">
    <location>
        <begin position="233"/>
        <end position="243"/>
    </location>
</feature>
<dbReference type="AlphaFoldDB" id="A0A164WLB7"/>
<dbReference type="Proteomes" id="UP000076722">
    <property type="component" value="Unassembled WGS sequence"/>
</dbReference>
<feature type="region of interest" description="Disordered" evidence="1">
    <location>
        <begin position="208"/>
        <end position="264"/>
    </location>
</feature>
<protein>
    <submittedName>
        <fullName evidence="2">Uncharacterized protein</fullName>
    </submittedName>
</protein>
<reference evidence="2 3" key="1">
    <citation type="journal article" date="2016" name="Mol. Biol. Evol.">
        <title>Comparative Genomics of Early-Diverging Mushroom-Forming Fungi Provides Insights into the Origins of Lignocellulose Decay Capabilities.</title>
        <authorList>
            <person name="Nagy L.G."/>
            <person name="Riley R."/>
            <person name="Tritt A."/>
            <person name="Adam C."/>
            <person name="Daum C."/>
            <person name="Floudas D."/>
            <person name="Sun H."/>
            <person name="Yadav J.S."/>
            <person name="Pangilinan J."/>
            <person name="Larsson K.H."/>
            <person name="Matsuura K."/>
            <person name="Barry K."/>
            <person name="Labutti K."/>
            <person name="Kuo R."/>
            <person name="Ohm R.A."/>
            <person name="Bhattacharya S.S."/>
            <person name="Shirouzu T."/>
            <person name="Yoshinaga Y."/>
            <person name="Martin F.M."/>
            <person name="Grigoriev I.V."/>
            <person name="Hibbett D.S."/>
        </authorList>
    </citation>
    <scope>NUCLEOTIDE SEQUENCE [LARGE SCALE GENOMIC DNA]</scope>
    <source>
        <strain evidence="2 3">HHB9708</strain>
    </source>
</reference>
<dbReference type="EMBL" id="KV419402">
    <property type="protein sequence ID" value="KZS95147.1"/>
    <property type="molecule type" value="Genomic_DNA"/>
</dbReference>
<gene>
    <name evidence="2" type="ORF">SISNIDRAFT_464803</name>
</gene>
<accession>A0A164WLB7</accession>
<evidence type="ECO:0000313" key="3">
    <source>
        <dbReference type="Proteomes" id="UP000076722"/>
    </source>
</evidence>
<sequence>MPPSTTCLAPYNEYSISSRTFCNHSPPHVFAPTSFGSRALFVLCNYVERWEESKCHTYIDFVNLFNEIERIGGYAYQRGGISMPCITEFFLASLGYRRQSFVLNWTQSELSPDFTNIFMKRLVFEAAIKTFPPLPPIGADYGEPVVYHRMPSNPEISPEQARCLRRNVAFYFAEATTRPIIDLSCLIYLRDQLLLAIDQADCYTPDPPAIPHLITDDDSESTLYSPESEDSDSSSSISAIDADPVPDLYRPSSPTPSNDGPIYPITPSNTPIPAFFTEAHIRDDLNPSFLSVEDDEVDQFVRIRDGDGWRFVLSSIYFGDDVINLD</sequence>
<name>A0A164WLB7_9AGAM</name>
<evidence type="ECO:0000313" key="2">
    <source>
        <dbReference type="EMBL" id="KZS95147.1"/>
    </source>
</evidence>
<keyword evidence="3" id="KW-1185">Reference proteome</keyword>
<evidence type="ECO:0000256" key="1">
    <source>
        <dbReference type="SAM" id="MobiDB-lite"/>
    </source>
</evidence>